<dbReference type="GO" id="GO:0006364">
    <property type="term" value="P:rRNA processing"/>
    <property type="evidence" value="ECO:0007669"/>
    <property type="project" value="UniProtKB-UniRule"/>
</dbReference>
<evidence type="ECO:0000256" key="3">
    <source>
        <dbReference type="ARBA" id="ARBA00022552"/>
    </source>
</evidence>
<dbReference type="InterPro" id="IPR002676">
    <property type="entry name" value="RimM_N"/>
</dbReference>
<dbReference type="RefSeq" id="WP_131617715.1">
    <property type="nucleotide sequence ID" value="NZ_CP036532.1"/>
</dbReference>
<evidence type="ECO:0000259" key="7">
    <source>
        <dbReference type="Pfam" id="PF24986"/>
    </source>
</evidence>
<dbReference type="PANTHER" id="PTHR33692">
    <property type="entry name" value="RIBOSOME MATURATION FACTOR RIMM"/>
    <property type="match status" value="1"/>
</dbReference>
<dbReference type="NCBIfam" id="TIGR02273">
    <property type="entry name" value="16S_RimM"/>
    <property type="match status" value="1"/>
</dbReference>
<dbReference type="InterPro" id="IPR036976">
    <property type="entry name" value="RimM_N_sf"/>
</dbReference>
<dbReference type="Gene3D" id="2.40.30.60">
    <property type="entry name" value="RimM"/>
    <property type="match status" value="1"/>
</dbReference>
<evidence type="ECO:0000313" key="9">
    <source>
        <dbReference type="Proteomes" id="UP000293719"/>
    </source>
</evidence>
<dbReference type="HAMAP" id="MF_00014">
    <property type="entry name" value="Ribosome_mat_RimM"/>
    <property type="match status" value="1"/>
</dbReference>
<protein>
    <recommendedName>
        <fullName evidence="5">Ribosome maturation factor RimM</fullName>
    </recommendedName>
</protein>
<dbReference type="SUPFAM" id="SSF50447">
    <property type="entry name" value="Translation proteins"/>
    <property type="match status" value="1"/>
</dbReference>
<evidence type="ECO:0000256" key="2">
    <source>
        <dbReference type="ARBA" id="ARBA00022517"/>
    </source>
</evidence>
<evidence type="ECO:0000256" key="4">
    <source>
        <dbReference type="ARBA" id="ARBA00023186"/>
    </source>
</evidence>
<organism evidence="8 9">
    <name type="scientific">Roseitalea porphyridii</name>
    <dbReference type="NCBI Taxonomy" id="1852022"/>
    <lineage>
        <taxon>Bacteria</taxon>
        <taxon>Pseudomonadati</taxon>
        <taxon>Pseudomonadota</taxon>
        <taxon>Alphaproteobacteria</taxon>
        <taxon>Hyphomicrobiales</taxon>
        <taxon>Ahrensiaceae</taxon>
        <taxon>Roseitalea</taxon>
    </lineage>
</organism>
<dbReference type="GO" id="GO:0005737">
    <property type="term" value="C:cytoplasm"/>
    <property type="evidence" value="ECO:0007669"/>
    <property type="project" value="UniProtKB-SubCell"/>
</dbReference>
<gene>
    <name evidence="5 8" type="primary">rimM</name>
    <name evidence="8" type="ORF">E0E05_16665</name>
</gene>
<comment type="function">
    <text evidence="5">An accessory protein needed during the final step in the assembly of 30S ribosomal subunit, possibly for assembly of the head region. Essential for efficient processing of 16S rRNA. May be needed both before and after RbfA during the maturation of 16S rRNA. It has affinity for free ribosomal 30S subunits but not for 70S ribosomes.</text>
</comment>
<comment type="subunit">
    <text evidence="5">Binds ribosomal protein uS19.</text>
</comment>
<dbReference type="GO" id="GO:0005840">
    <property type="term" value="C:ribosome"/>
    <property type="evidence" value="ECO:0007669"/>
    <property type="project" value="InterPro"/>
</dbReference>
<comment type="domain">
    <text evidence="5">The PRC barrel domain binds ribosomal protein uS19.</text>
</comment>
<dbReference type="GO" id="GO:0043022">
    <property type="term" value="F:ribosome binding"/>
    <property type="evidence" value="ECO:0007669"/>
    <property type="project" value="InterPro"/>
</dbReference>
<accession>A0A4P6V3Q7</accession>
<feature type="domain" description="Ribosome maturation factor RimM PRC barrel" evidence="7">
    <location>
        <begin position="103"/>
        <end position="170"/>
    </location>
</feature>
<comment type="subcellular location">
    <subcellularLocation>
        <location evidence="5">Cytoplasm</location>
    </subcellularLocation>
</comment>
<comment type="similarity">
    <text evidence="5">Belongs to the RimM family.</text>
</comment>
<evidence type="ECO:0000313" key="8">
    <source>
        <dbReference type="EMBL" id="QBK32071.1"/>
    </source>
</evidence>
<reference evidence="8 9" key="1">
    <citation type="journal article" date="2017" name="Int. J. Syst. Evol. Microbiol.">
        <title>Roseitalea porphyridii gen. nov., sp. nov., isolated from a red alga, and reclassification of Hoeflea suaedae Chung et al. 2013 as Pseudohoeflea suaedae gen. nov., comb. nov.</title>
        <authorList>
            <person name="Hyeon J.W."/>
            <person name="Jeong S.E."/>
            <person name="Baek K."/>
            <person name="Jeon C.O."/>
        </authorList>
    </citation>
    <scope>NUCLEOTIDE SEQUENCE [LARGE SCALE GENOMIC DNA]</scope>
    <source>
        <strain evidence="8 9">MA7-20</strain>
    </source>
</reference>
<keyword evidence="1 5" id="KW-0963">Cytoplasm</keyword>
<evidence type="ECO:0000259" key="6">
    <source>
        <dbReference type="Pfam" id="PF01782"/>
    </source>
</evidence>
<keyword evidence="3 5" id="KW-0698">rRNA processing</keyword>
<dbReference type="Proteomes" id="UP000293719">
    <property type="component" value="Chromosome"/>
</dbReference>
<feature type="domain" description="RimM N-terminal" evidence="6">
    <location>
        <begin position="11"/>
        <end position="89"/>
    </location>
</feature>
<dbReference type="GO" id="GO:0042274">
    <property type="term" value="P:ribosomal small subunit biogenesis"/>
    <property type="evidence" value="ECO:0007669"/>
    <property type="project" value="UniProtKB-UniRule"/>
</dbReference>
<evidence type="ECO:0000256" key="5">
    <source>
        <dbReference type="HAMAP-Rule" id="MF_00014"/>
    </source>
</evidence>
<dbReference type="AlphaFoldDB" id="A0A4P6V3Q7"/>
<dbReference type="InterPro" id="IPR011033">
    <property type="entry name" value="PRC_barrel-like_sf"/>
</dbReference>
<dbReference type="InterPro" id="IPR009000">
    <property type="entry name" value="Transl_B-barrel_sf"/>
</dbReference>
<keyword evidence="4 5" id="KW-0143">Chaperone</keyword>
<dbReference type="InterPro" id="IPR011961">
    <property type="entry name" value="RimM"/>
</dbReference>
<dbReference type="InterPro" id="IPR056792">
    <property type="entry name" value="PRC_RimM"/>
</dbReference>
<dbReference type="KEGG" id="rpod:E0E05_16665"/>
<sequence>MNDKPTNPVLMGVIGAPHGVRGQVRVRSHTGDPLALGDYGPLFDTAGRRYEVADIRPAKGVVIVTFAGVTGRDAAEALGGTELFVDRSQLPDEELDEDEFFIEDLIGLTAVSADGAALGQVIAVHDFGGGDVIELRPERGGRTELYPFTRAVVPEIDLDAGRLTLVPPGEIFARPEEDETP</sequence>
<proteinExistence type="inferred from homology"/>
<dbReference type="GeneID" id="90768938"/>
<evidence type="ECO:0000256" key="1">
    <source>
        <dbReference type="ARBA" id="ARBA00022490"/>
    </source>
</evidence>
<dbReference type="SUPFAM" id="SSF50346">
    <property type="entry name" value="PRC-barrel domain"/>
    <property type="match status" value="1"/>
</dbReference>
<keyword evidence="2 5" id="KW-0690">Ribosome biogenesis</keyword>
<dbReference type="EMBL" id="CP036532">
    <property type="protein sequence ID" value="QBK32071.1"/>
    <property type="molecule type" value="Genomic_DNA"/>
</dbReference>
<keyword evidence="9" id="KW-1185">Reference proteome</keyword>
<dbReference type="Gene3D" id="2.30.30.240">
    <property type="entry name" value="PRC-barrel domain"/>
    <property type="match status" value="1"/>
</dbReference>
<dbReference type="OrthoDB" id="9788191at2"/>
<name>A0A4P6V3Q7_9HYPH</name>
<dbReference type="Pfam" id="PF24986">
    <property type="entry name" value="PRC_RimM"/>
    <property type="match status" value="1"/>
</dbReference>
<dbReference type="Pfam" id="PF01782">
    <property type="entry name" value="RimM"/>
    <property type="match status" value="1"/>
</dbReference>
<dbReference type="PANTHER" id="PTHR33692:SF1">
    <property type="entry name" value="RIBOSOME MATURATION FACTOR RIMM"/>
    <property type="match status" value="1"/>
</dbReference>